<organism evidence="2 3">
    <name type="scientific">Oryza sativa subsp. japonica</name>
    <name type="common">Rice</name>
    <dbReference type="NCBI Taxonomy" id="39947"/>
    <lineage>
        <taxon>Eukaryota</taxon>
        <taxon>Viridiplantae</taxon>
        <taxon>Streptophyta</taxon>
        <taxon>Embryophyta</taxon>
        <taxon>Tracheophyta</taxon>
        <taxon>Spermatophyta</taxon>
        <taxon>Magnoliopsida</taxon>
        <taxon>Liliopsida</taxon>
        <taxon>Poales</taxon>
        <taxon>Poaceae</taxon>
        <taxon>BOP clade</taxon>
        <taxon>Oryzoideae</taxon>
        <taxon>Oryzeae</taxon>
        <taxon>Oryzinae</taxon>
        <taxon>Oryza</taxon>
        <taxon>Oryza sativa</taxon>
    </lineage>
</organism>
<feature type="compositionally biased region" description="Basic and acidic residues" evidence="1">
    <location>
        <begin position="34"/>
        <end position="83"/>
    </location>
</feature>
<accession>Q0JHZ0</accession>
<feature type="compositionally biased region" description="Polar residues" evidence="1">
    <location>
        <begin position="1"/>
        <end position="31"/>
    </location>
</feature>
<sequence length="83" mass="9388">YQSGAVDSLQGKQNISDESTNGNLNSNTEQMVDTPKKDDEKQGDSPQEGEQRVDTPRRDSEHRLDTPETTIKLEEQLEEIKLD</sequence>
<dbReference type="EMBL" id="AP008207">
    <property type="protein sequence ID" value="BAF06638.2"/>
    <property type="molecule type" value="Genomic_DNA"/>
</dbReference>
<dbReference type="Proteomes" id="UP000000763">
    <property type="component" value="Chromosome 1"/>
</dbReference>
<dbReference type="HOGENOM" id="CLU_008366_0_0_1"/>
<reference evidence="2 3" key="1">
    <citation type="journal article" date="2005" name="Nature">
        <title>The map-based sequence of the rice genome.</title>
        <authorList>
            <consortium name="International rice genome sequencing project (IRGSP)"/>
            <person name="Matsumoto T."/>
            <person name="Wu J."/>
            <person name="Kanamori H."/>
            <person name="Katayose Y."/>
            <person name="Fujisawa M."/>
            <person name="Namiki N."/>
            <person name="Mizuno H."/>
            <person name="Yamamoto K."/>
            <person name="Antonio B.A."/>
            <person name="Baba T."/>
            <person name="Sakata K."/>
            <person name="Nagamura Y."/>
            <person name="Aoki H."/>
            <person name="Arikawa K."/>
            <person name="Arita K."/>
            <person name="Bito T."/>
            <person name="Chiden Y."/>
            <person name="Fujitsuka N."/>
            <person name="Fukunaka R."/>
            <person name="Hamada M."/>
            <person name="Harada C."/>
            <person name="Hayashi A."/>
            <person name="Hijishita S."/>
            <person name="Honda M."/>
            <person name="Hosokawa S."/>
            <person name="Ichikawa Y."/>
            <person name="Idonuma A."/>
            <person name="Iijima M."/>
            <person name="Ikeda M."/>
            <person name="Ikeno M."/>
            <person name="Ito K."/>
            <person name="Ito S."/>
            <person name="Ito T."/>
            <person name="Ito Y."/>
            <person name="Ito Y."/>
            <person name="Iwabuchi A."/>
            <person name="Kamiya K."/>
            <person name="Karasawa W."/>
            <person name="Kurita K."/>
            <person name="Katagiri S."/>
            <person name="Kikuta A."/>
            <person name="Kobayashi H."/>
            <person name="Kobayashi N."/>
            <person name="Machita K."/>
            <person name="Maehara T."/>
            <person name="Masukawa M."/>
            <person name="Mizubayashi T."/>
            <person name="Mukai Y."/>
            <person name="Nagasaki H."/>
            <person name="Nagata Y."/>
            <person name="Naito S."/>
            <person name="Nakashima M."/>
            <person name="Nakama Y."/>
            <person name="Nakamichi Y."/>
            <person name="Nakamura M."/>
            <person name="Meguro A."/>
            <person name="Negishi M."/>
            <person name="Ohta I."/>
            <person name="Ohta T."/>
            <person name="Okamoto M."/>
            <person name="Ono N."/>
            <person name="Saji S."/>
            <person name="Sakaguchi M."/>
            <person name="Sakai K."/>
            <person name="Shibata M."/>
            <person name="Shimokawa T."/>
            <person name="Song J."/>
            <person name="Takazaki Y."/>
            <person name="Terasawa K."/>
            <person name="Tsugane M."/>
            <person name="Tsuji K."/>
            <person name="Ueda S."/>
            <person name="Waki K."/>
            <person name="Yamagata H."/>
            <person name="Yamamoto M."/>
            <person name="Yamamoto S."/>
            <person name="Yamane H."/>
            <person name="Yoshiki S."/>
            <person name="Yoshihara R."/>
            <person name="Yukawa K."/>
            <person name="Zhong H."/>
            <person name="Yano M."/>
            <person name="Yuan Q."/>
            <person name="Ouyang S."/>
            <person name="Liu J."/>
            <person name="Jones K.M."/>
            <person name="Gansberger K."/>
            <person name="Moffat K."/>
            <person name="Hill J."/>
            <person name="Bera J."/>
            <person name="Fadrosh D."/>
            <person name="Jin S."/>
            <person name="Johri S."/>
            <person name="Kim M."/>
            <person name="Overton L."/>
            <person name="Reardon M."/>
            <person name="Tsitrin T."/>
            <person name="Vuong H."/>
            <person name="Weaver B."/>
            <person name="Ciecko A."/>
            <person name="Tallon L."/>
            <person name="Jackson J."/>
            <person name="Pai G."/>
            <person name="Aken S.V."/>
            <person name="Utterback T."/>
            <person name="Reidmuller S."/>
            <person name="Feldblyum T."/>
            <person name="Hsiao J."/>
            <person name="Zismann V."/>
            <person name="Iobst S."/>
            <person name="de Vazeille A.R."/>
            <person name="Buell C.R."/>
            <person name="Ying K."/>
            <person name="Li Y."/>
            <person name="Lu T."/>
            <person name="Huang Y."/>
            <person name="Zhao Q."/>
            <person name="Feng Q."/>
            <person name="Zhang L."/>
            <person name="Zhu J."/>
            <person name="Weng Q."/>
            <person name="Mu J."/>
            <person name="Lu Y."/>
            <person name="Fan D."/>
            <person name="Liu Y."/>
            <person name="Guan J."/>
            <person name="Zhang Y."/>
            <person name="Yu S."/>
            <person name="Liu X."/>
            <person name="Zhang Y."/>
            <person name="Hong G."/>
            <person name="Han B."/>
            <person name="Choisne N."/>
            <person name="Demange N."/>
            <person name="Orjeda G."/>
            <person name="Samain S."/>
            <person name="Cattolico L."/>
            <person name="Pelletier E."/>
            <person name="Couloux A."/>
            <person name="Segurens B."/>
            <person name="Wincker P."/>
            <person name="D'Hont A."/>
            <person name="Scarpelli C."/>
            <person name="Weissenbach J."/>
            <person name="Salanoubat M."/>
            <person name="Quetier F."/>
            <person name="Yu Y."/>
            <person name="Kim H.R."/>
            <person name="Rambo T."/>
            <person name="Currie J."/>
            <person name="Collura K."/>
            <person name="Luo M."/>
            <person name="Yang T."/>
            <person name="Ammiraju J.S.S."/>
            <person name="Engler F."/>
            <person name="Soderlund C."/>
            <person name="Wing R.A."/>
            <person name="Palmer L.E."/>
            <person name="de la Bastide M."/>
            <person name="Spiegel L."/>
            <person name="Nascimento L."/>
            <person name="Zutavern T."/>
            <person name="O'Shaughnessy A."/>
            <person name="Dike S."/>
            <person name="Dedhia N."/>
            <person name="Preston R."/>
            <person name="Balija V."/>
            <person name="McCombie W.R."/>
            <person name="Chow T."/>
            <person name="Chen H."/>
            <person name="Chung M."/>
            <person name="Chen C."/>
            <person name="Shaw J."/>
            <person name="Wu H."/>
            <person name="Hsiao K."/>
            <person name="Chao Y."/>
            <person name="Chu M."/>
            <person name="Cheng C."/>
            <person name="Hour A."/>
            <person name="Lee P."/>
            <person name="Lin S."/>
            <person name="Lin Y."/>
            <person name="Liou J."/>
            <person name="Liu S."/>
            <person name="Hsing Y."/>
            <person name="Raghuvanshi S."/>
            <person name="Mohanty A."/>
            <person name="Bharti A.K."/>
            <person name="Gaur A."/>
            <person name="Gupta V."/>
            <person name="Kumar D."/>
            <person name="Ravi V."/>
            <person name="Vij S."/>
            <person name="Kapur A."/>
            <person name="Khurana P."/>
            <person name="Khurana P."/>
            <person name="Khurana J.P."/>
            <person name="Tyagi A.K."/>
            <person name="Gaikwad K."/>
            <person name="Singh A."/>
            <person name="Dalal V."/>
            <person name="Srivastava S."/>
            <person name="Dixit A."/>
            <person name="Pal A.K."/>
            <person name="Ghazi I.A."/>
            <person name="Yadav M."/>
            <person name="Pandit A."/>
            <person name="Bhargava A."/>
            <person name="Sureshbabu K."/>
            <person name="Batra K."/>
            <person name="Sharma T.R."/>
            <person name="Mohapatra T."/>
            <person name="Singh N.K."/>
            <person name="Messing J."/>
            <person name="Nelson A.B."/>
            <person name="Fuks G."/>
            <person name="Kavchok S."/>
            <person name="Keizer G."/>
            <person name="Linton E."/>
            <person name="Llaca V."/>
            <person name="Song R."/>
            <person name="Tanyolac B."/>
            <person name="Young S."/>
            <person name="Ho-Il K."/>
            <person name="Hahn J.H."/>
            <person name="Sangsakoo G."/>
            <person name="Vanavichit A."/>
            <person name="de Mattos Luiz.A.T."/>
            <person name="Zimmer P.D."/>
            <person name="Malone G."/>
            <person name="Dellagostin O."/>
            <person name="de Oliveira A.C."/>
            <person name="Bevan M."/>
            <person name="Bancroft I."/>
            <person name="Minx P."/>
            <person name="Cordum H."/>
            <person name="Wilson R."/>
            <person name="Cheng Z."/>
            <person name="Jin W."/>
            <person name="Jiang J."/>
            <person name="Leong S.A."/>
            <person name="Iwama H."/>
            <person name="Gojobori T."/>
            <person name="Itoh T."/>
            <person name="Niimura Y."/>
            <person name="Fujii Y."/>
            <person name="Habara T."/>
            <person name="Sakai H."/>
            <person name="Sato Y."/>
            <person name="Wilson G."/>
            <person name="Kumar K."/>
            <person name="McCouch S."/>
            <person name="Juretic N."/>
            <person name="Hoen D."/>
            <person name="Wright S."/>
            <person name="Bruskiewich R."/>
            <person name="Bureau T."/>
            <person name="Miyao A."/>
            <person name="Hirochika H."/>
            <person name="Nishikawa T."/>
            <person name="Kadowaki K."/>
            <person name="Sugiura M."/>
            <person name="Burr B."/>
            <person name="Sasaki T."/>
        </authorList>
    </citation>
    <scope>NUCLEOTIDE SEQUENCE [LARGE SCALE GENOMIC DNA]</scope>
    <source>
        <strain evidence="3">cv. Nipponbare</strain>
    </source>
</reference>
<gene>
    <name evidence="2" type="ordered locus">Os01g0835000</name>
</gene>
<dbReference type="KEGG" id="dosa:Os01g0835000"/>
<feature type="non-terminal residue" evidence="2">
    <location>
        <position position="1"/>
    </location>
</feature>
<evidence type="ECO:0000313" key="2">
    <source>
        <dbReference type="EMBL" id="BAF06638.2"/>
    </source>
</evidence>
<evidence type="ECO:0000313" key="3">
    <source>
        <dbReference type="Proteomes" id="UP000000763"/>
    </source>
</evidence>
<protein>
    <submittedName>
        <fullName evidence="2">Os01g0835000 protein</fullName>
    </submittedName>
</protein>
<name>Q0JHZ0_ORYSJ</name>
<reference evidence="3" key="2">
    <citation type="journal article" date="2008" name="Nucleic Acids Res.">
        <title>The rice annotation project database (RAP-DB): 2008 update.</title>
        <authorList>
            <consortium name="The rice annotation project (RAP)"/>
        </authorList>
    </citation>
    <scope>GENOME REANNOTATION</scope>
    <source>
        <strain evidence="3">cv. Nipponbare</strain>
    </source>
</reference>
<evidence type="ECO:0000256" key="1">
    <source>
        <dbReference type="SAM" id="MobiDB-lite"/>
    </source>
</evidence>
<proteinExistence type="predicted"/>
<dbReference type="AlphaFoldDB" id="Q0JHZ0"/>
<feature type="region of interest" description="Disordered" evidence="1">
    <location>
        <begin position="1"/>
        <end position="83"/>
    </location>
</feature>